<dbReference type="EMBL" id="CH991550">
    <property type="protein sequence ID" value="EDQ89467.1"/>
    <property type="molecule type" value="Genomic_DNA"/>
</dbReference>
<name>A9UYI5_MONBE</name>
<protein>
    <recommendedName>
        <fullName evidence="4">Polyhydroxybutyrate depolymerase</fullName>
    </recommendedName>
</protein>
<reference evidence="2 3" key="1">
    <citation type="journal article" date="2008" name="Nature">
        <title>The genome of the choanoflagellate Monosiga brevicollis and the origin of metazoans.</title>
        <authorList>
            <consortium name="JGI Sequencing"/>
            <person name="King N."/>
            <person name="Westbrook M.J."/>
            <person name="Young S.L."/>
            <person name="Kuo A."/>
            <person name="Abedin M."/>
            <person name="Chapman J."/>
            <person name="Fairclough S."/>
            <person name="Hellsten U."/>
            <person name="Isogai Y."/>
            <person name="Letunic I."/>
            <person name="Marr M."/>
            <person name="Pincus D."/>
            <person name="Putnam N."/>
            <person name="Rokas A."/>
            <person name="Wright K.J."/>
            <person name="Zuzow R."/>
            <person name="Dirks W."/>
            <person name="Good M."/>
            <person name="Goodstein D."/>
            <person name="Lemons D."/>
            <person name="Li W."/>
            <person name="Lyons J.B."/>
            <person name="Morris A."/>
            <person name="Nichols S."/>
            <person name="Richter D.J."/>
            <person name="Salamov A."/>
            <person name="Bork P."/>
            <person name="Lim W.A."/>
            <person name="Manning G."/>
            <person name="Miller W.T."/>
            <person name="McGinnis W."/>
            <person name="Shapiro H."/>
            <person name="Tjian R."/>
            <person name="Grigoriev I.V."/>
            <person name="Rokhsar D."/>
        </authorList>
    </citation>
    <scope>NUCLEOTIDE SEQUENCE [LARGE SCALE GENOMIC DNA]</scope>
    <source>
        <strain evidence="3">MX1 / ATCC 50154</strain>
    </source>
</reference>
<keyword evidence="3" id="KW-1185">Reference proteome</keyword>
<evidence type="ECO:0008006" key="4">
    <source>
        <dbReference type="Google" id="ProtNLM"/>
    </source>
</evidence>
<dbReference type="RefSeq" id="XP_001745496.1">
    <property type="nucleotide sequence ID" value="XM_001745444.1"/>
</dbReference>
<evidence type="ECO:0000313" key="2">
    <source>
        <dbReference type="EMBL" id="EDQ89467.1"/>
    </source>
</evidence>
<dbReference type="PANTHER" id="PTHR42972:SF8">
    <property type="entry name" value="POLYHYDROXYBUTYRATE DEPOLYMERASE"/>
    <property type="match status" value="1"/>
</dbReference>
<dbReference type="eggNOG" id="ENOG502RYCJ">
    <property type="taxonomic scope" value="Eukaryota"/>
</dbReference>
<sequence>MAALLALVAVSMFHMAAAQSILPQLPTLNIDMEAISVSGVSAGAAFAIQFHVSYSHSIMGVGIIAGPPFYCAAGNVDIAVNNCMQMPDLIITENLIAATEYAFTTDTIDDPKYISEDRVWVFTGEKDTVVVPGVVQKTDEYYQHWLSSDRLIFRTTVPAEHAWVTDFAGRNCSYLGDPYINNCGFDAAGSMLTHFYDQNFTRAKSFNSSNLMRFDQSAYVVSKTPSLISLGDTGYVYIPTACQSGNLTCKLHVVFHGCNQDLETIGTQFVEETGMNEYAEANNFVILYPQARRSKEVPYNPKGCFDWWGYTGIDYSCKTGSQVQTVARMLKDLTGSFA</sequence>
<dbReference type="GeneID" id="5890881"/>
<dbReference type="PANTHER" id="PTHR42972">
    <property type="entry name" value="TOL-PAL SYSTEM PROTEIN TOLB"/>
    <property type="match status" value="1"/>
</dbReference>
<proteinExistence type="predicted"/>
<gene>
    <name evidence="2" type="ORF">MONBRDRAFT_7930</name>
</gene>
<feature type="chain" id="PRO_5002744517" description="Polyhydroxybutyrate depolymerase" evidence="1">
    <location>
        <begin position="19"/>
        <end position="338"/>
    </location>
</feature>
<dbReference type="AlphaFoldDB" id="A9UYI5"/>
<dbReference type="Gene3D" id="3.40.50.1820">
    <property type="entry name" value="alpha/beta hydrolase"/>
    <property type="match status" value="2"/>
</dbReference>
<dbReference type="InterPro" id="IPR029058">
    <property type="entry name" value="AB_hydrolase_fold"/>
</dbReference>
<dbReference type="SUPFAM" id="SSF53474">
    <property type="entry name" value="alpha/beta-Hydrolases"/>
    <property type="match status" value="1"/>
</dbReference>
<dbReference type="InParanoid" id="A9UYI5"/>
<dbReference type="Proteomes" id="UP000001357">
    <property type="component" value="Unassembled WGS sequence"/>
</dbReference>
<feature type="signal peptide" evidence="1">
    <location>
        <begin position="1"/>
        <end position="18"/>
    </location>
</feature>
<organism evidence="2 3">
    <name type="scientific">Monosiga brevicollis</name>
    <name type="common">Choanoflagellate</name>
    <dbReference type="NCBI Taxonomy" id="81824"/>
    <lineage>
        <taxon>Eukaryota</taxon>
        <taxon>Choanoflagellata</taxon>
        <taxon>Craspedida</taxon>
        <taxon>Salpingoecidae</taxon>
        <taxon>Monosiga</taxon>
    </lineage>
</organism>
<dbReference type="OMA" id="HAWITND"/>
<dbReference type="STRING" id="81824.A9UYI5"/>
<dbReference type="KEGG" id="mbr:MONBRDRAFT_7930"/>
<evidence type="ECO:0000313" key="3">
    <source>
        <dbReference type="Proteomes" id="UP000001357"/>
    </source>
</evidence>
<accession>A9UYI5</accession>
<evidence type="ECO:0000256" key="1">
    <source>
        <dbReference type="SAM" id="SignalP"/>
    </source>
</evidence>
<keyword evidence="1" id="KW-0732">Signal</keyword>